<evidence type="ECO:0000313" key="4">
    <source>
        <dbReference type="EMBL" id="UWZ55292.1"/>
    </source>
</evidence>
<evidence type="ECO:0000313" key="5">
    <source>
        <dbReference type="Proteomes" id="UP001058003"/>
    </source>
</evidence>
<evidence type="ECO:0000259" key="3">
    <source>
        <dbReference type="Pfam" id="PF02541"/>
    </source>
</evidence>
<dbReference type="AlphaFoldDB" id="A0A9Q9IFV8"/>
<keyword evidence="5" id="KW-1185">Reference proteome</keyword>
<dbReference type="EMBL" id="CP073767">
    <property type="protein sequence ID" value="UWZ55292.1"/>
    <property type="molecule type" value="Genomic_DNA"/>
</dbReference>
<reference evidence="4" key="1">
    <citation type="submission" date="2021-04" db="EMBL/GenBank/DDBJ databases">
        <title>Dactylosporangium aurantiacum NRRL B-8018 full assembly.</title>
        <authorList>
            <person name="Hartkoorn R.C."/>
            <person name="Beaudoing E."/>
            <person name="Hot D."/>
        </authorList>
    </citation>
    <scope>NUCLEOTIDE SEQUENCE</scope>
    <source>
        <strain evidence="4">NRRL B-8018</strain>
    </source>
</reference>
<dbReference type="FunFam" id="3.30.420.40:FF:000138">
    <property type="entry name" value="Exopolyphosphatase 1"/>
    <property type="match status" value="1"/>
</dbReference>
<sequence>MRLGVLDVGSNTVHLLVVDAHHGAHPWPAHSQKAELRLAEKIGKDGELSRAGADSLVAACAEARDAAAALQTEDLLAFATSAVRDATNSARVLRRVREETGVDLQVLSGEAEAIMTFLAVRRWFGWSAGRLLVMDIGGGSLELAGGIDEEPDVALSVPLGAGRLTRERLAGDPPTKASVDALCDYVEAEVARPAKRLIEAGWDRPVATSKTFRTLARLAGAAPSSAGPRAPRKLTRTGLHQVLSFIRRMPSTALAEIDGVSPGRAHQILAGAVVAEVTMRSLGIDEIEICPWALREGVILRRLEVLESS</sequence>
<comment type="similarity">
    <text evidence="1">Belongs to the GppA/Ppx family.</text>
</comment>
<evidence type="ECO:0000256" key="1">
    <source>
        <dbReference type="ARBA" id="ARBA00007125"/>
    </source>
</evidence>
<dbReference type="Pfam" id="PF02541">
    <property type="entry name" value="Ppx-GppA"/>
    <property type="match status" value="1"/>
</dbReference>
<dbReference type="CDD" id="cd24056">
    <property type="entry name" value="ASKHA_NBD_MtPPX1-like"/>
    <property type="match status" value="1"/>
</dbReference>
<dbReference type="FunFam" id="3.30.420.150:FF:000006">
    <property type="entry name" value="Ppx/GppA family phosphatase"/>
    <property type="match status" value="1"/>
</dbReference>
<dbReference type="KEGG" id="daur:Daura_03250"/>
<feature type="domain" description="Ppx/GppA phosphatase N-terminal" evidence="3">
    <location>
        <begin position="17"/>
        <end position="303"/>
    </location>
</feature>
<organism evidence="4 5">
    <name type="scientific">Dactylosporangium aurantiacum</name>
    <dbReference type="NCBI Taxonomy" id="35754"/>
    <lineage>
        <taxon>Bacteria</taxon>
        <taxon>Bacillati</taxon>
        <taxon>Actinomycetota</taxon>
        <taxon>Actinomycetes</taxon>
        <taxon>Micromonosporales</taxon>
        <taxon>Micromonosporaceae</taxon>
        <taxon>Dactylosporangium</taxon>
    </lineage>
</organism>
<name>A0A9Q9IFV8_9ACTN</name>
<dbReference type="PANTHER" id="PTHR30005:SF0">
    <property type="entry name" value="RETROGRADE REGULATION PROTEIN 2"/>
    <property type="match status" value="1"/>
</dbReference>
<dbReference type="InterPro" id="IPR003695">
    <property type="entry name" value="Ppx_GppA_N"/>
</dbReference>
<evidence type="ECO:0000256" key="2">
    <source>
        <dbReference type="ARBA" id="ARBA00022801"/>
    </source>
</evidence>
<dbReference type="InterPro" id="IPR050273">
    <property type="entry name" value="GppA/Ppx_hydrolase"/>
</dbReference>
<protein>
    <submittedName>
        <fullName evidence="4">Ppx/GppA family phosphatase</fullName>
    </submittedName>
</protein>
<gene>
    <name evidence="4" type="ORF">Daura_03250</name>
</gene>
<proteinExistence type="inferred from homology"/>
<dbReference type="Gene3D" id="3.30.420.150">
    <property type="entry name" value="Exopolyphosphatase. Domain 2"/>
    <property type="match status" value="1"/>
</dbReference>
<dbReference type="Gene3D" id="3.30.420.40">
    <property type="match status" value="1"/>
</dbReference>
<keyword evidence="2" id="KW-0378">Hydrolase</keyword>
<dbReference type="SUPFAM" id="SSF53067">
    <property type="entry name" value="Actin-like ATPase domain"/>
    <property type="match status" value="2"/>
</dbReference>
<dbReference type="GO" id="GO:0016462">
    <property type="term" value="F:pyrophosphatase activity"/>
    <property type="evidence" value="ECO:0007669"/>
    <property type="project" value="TreeGrafter"/>
</dbReference>
<dbReference type="RefSeq" id="WP_033363452.1">
    <property type="nucleotide sequence ID" value="NZ_CP073767.1"/>
</dbReference>
<dbReference type="Proteomes" id="UP001058003">
    <property type="component" value="Chromosome"/>
</dbReference>
<dbReference type="PANTHER" id="PTHR30005">
    <property type="entry name" value="EXOPOLYPHOSPHATASE"/>
    <property type="match status" value="1"/>
</dbReference>
<dbReference type="OrthoDB" id="9793035at2"/>
<dbReference type="InterPro" id="IPR043129">
    <property type="entry name" value="ATPase_NBD"/>
</dbReference>
<accession>A0A9Q9IFV8</accession>